<dbReference type="InterPro" id="IPR003657">
    <property type="entry name" value="WRKY_dom"/>
</dbReference>
<dbReference type="InterPro" id="IPR044810">
    <property type="entry name" value="WRKY_plant"/>
</dbReference>
<evidence type="ECO:0000256" key="6">
    <source>
        <dbReference type="ARBA" id="ARBA00023242"/>
    </source>
</evidence>
<organism evidence="9 10">
    <name type="scientific">Populus deltoides</name>
    <name type="common">Eastern poplar</name>
    <name type="synonym">Eastern cottonwood</name>
    <dbReference type="NCBI Taxonomy" id="3696"/>
    <lineage>
        <taxon>Eukaryota</taxon>
        <taxon>Viridiplantae</taxon>
        <taxon>Streptophyta</taxon>
        <taxon>Embryophyta</taxon>
        <taxon>Tracheophyta</taxon>
        <taxon>Spermatophyta</taxon>
        <taxon>Magnoliopsida</taxon>
        <taxon>eudicotyledons</taxon>
        <taxon>Gunneridae</taxon>
        <taxon>Pentapetalae</taxon>
        <taxon>rosids</taxon>
        <taxon>fabids</taxon>
        <taxon>Malpighiales</taxon>
        <taxon>Salicaceae</taxon>
        <taxon>Saliceae</taxon>
        <taxon>Populus</taxon>
    </lineage>
</organism>
<feature type="domain" description="WRKY" evidence="8">
    <location>
        <begin position="227"/>
        <end position="284"/>
    </location>
</feature>
<dbReference type="EMBL" id="JACEGQ020000019">
    <property type="protein sequence ID" value="KAH8480636.1"/>
    <property type="molecule type" value="Genomic_DNA"/>
</dbReference>
<evidence type="ECO:0000256" key="3">
    <source>
        <dbReference type="ARBA" id="ARBA00023015"/>
    </source>
</evidence>
<sequence length="648" mass="70774">MDINPGAAASVKRESRNGDGNTRGIVSIVERRAAKCGFKMNKSERINTARFRTTSPSNSPSATPFIIIPPGVSPTDLLDTPVMLPNSHGQGMGGCGDGDRGSSNSSGLSFRFKPYGYGDALPGFFTSGNQGNNFDFEAIILLDPAMDFQFLVEFSEEATPEKCTSGSRTDVNVLDSMIGNATCSSDSPSNPIYVQSETIHEENIESHHLLEEQKGTLPATAIGRTSDDGYNWRKYGKKLIKGSEHPRSYYKCNHENFLVKKKIECAHDGITEIIYKGTHNHPQPQPGSGAPPGAASSLYEMPEMGEGGNSVKVKDPLSAAQVKSVGTAESTETPELSSTLASHDDDDDDDGVTQGSSFSVDFDVESESKRRKIGSSLVETNMASRLVREPRVVVQVESEVDILDDGYRWRKYGQRSSRGIQTQDISLSFAFGGGWNDLIGNWTKRQMVMDKEQPFGSYYKCTSPGCSVRKHVERGSRNLKHVITTYEGKHDHEVPASRNSSRGYSAGSNLSLTASDSQPALALARNTKAQVQEFAPSFDRKPVFNNDYLRSKDFPGNFSNEMNLWSSSIYSVKFPPIQNVMPYDSFGFNNHHLAANHSGSVAPPVPDFPRSLSPCLQTAANLSLARDDCRSHGKPGGQAQTFLQGQQW</sequence>
<dbReference type="PANTHER" id="PTHR31221:SF126">
    <property type="entry name" value="WRKY DOMAIN-CONTAINING PROTEIN"/>
    <property type="match status" value="1"/>
</dbReference>
<feature type="region of interest" description="Disordered" evidence="7">
    <location>
        <begin position="487"/>
        <end position="509"/>
    </location>
</feature>
<keyword evidence="5" id="KW-0804">Transcription</keyword>
<evidence type="ECO:0000256" key="7">
    <source>
        <dbReference type="SAM" id="MobiDB-lite"/>
    </source>
</evidence>
<evidence type="ECO:0000313" key="9">
    <source>
        <dbReference type="EMBL" id="KAH8480636.1"/>
    </source>
</evidence>
<keyword evidence="10" id="KW-1185">Reference proteome</keyword>
<feature type="region of interest" description="Disordered" evidence="7">
    <location>
        <begin position="276"/>
        <end position="372"/>
    </location>
</feature>
<gene>
    <name evidence="9" type="ORF">H0E87_030778</name>
</gene>
<evidence type="ECO:0000256" key="4">
    <source>
        <dbReference type="ARBA" id="ARBA00023125"/>
    </source>
</evidence>
<comment type="caution">
    <text evidence="9">The sequence shown here is derived from an EMBL/GenBank/DDBJ whole genome shotgun (WGS) entry which is preliminary data.</text>
</comment>
<dbReference type="InterPro" id="IPR036576">
    <property type="entry name" value="WRKY_dom_sf"/>
</dbReference>
<evidence type="ECO:0000256" key="2">
    <source>
        <dbReference type="ARBA" id="ARBA00022737"/>
    </source>
</evidence>
<feature type="region of interest" description="Disordered" evidence="7">
    <location>
        <begin position="1"/>
        <end position="23"/>
    </location>
</feature>
<keyword evidence="2" id="KW-0677">Repeat</keyword>
<dbReference type="SUPFAM" id="SSF118290">
    <property type="entry name" value="WRKY DNA-binding domain"/>
    <property type="match status" value="3"/>
</dbReference>
<dbReference type="GO" id="GO:0043565">
    <property type="term" value="F:sequence-specific DNA binding"/>
    <property type="evidence" value="ECO:0007669"/>
    <property type="project" value="InterPro"/>
</dbReference>
<dbReference type="Proteomes" id="UP000807159">
    <property type="component" value="Chromosome 19"/>
</dbReference>
<evidence type="ECO:0000313" key="10">
    <source>
        <dbReference type="Proteomes" id="UP000807159"/>
    </source>
</evidence>
<dbReference type="AlphaFoldDB" id="A0A8T2WI75"/>
<dbReference type="Pfam" id="PF03106">
    <property type="entry name" value="WRKY"/>
    <property type="match status" value="2"/>
</dbReference>
<keyword evidence="6" id="KW-0539">Nucleus</keyword>
<protein>
    <recommendedName>
        <fullName evidence="8">WRKY domain-containing protein</fullName>
    </recommendedName>
</protein>
<dbReference type="FunFam" id="2.20.25.80:FF:000006">
    <property type="entry name" value="WRKY transcription factor"/>
    <property type="match status" value="1"/>
</dbReference>
<comment type="subcellular location">
    <subcellularLocation>
        <location evidence="1">Nucleus</location>
    </subcellularLocation>
</comment>
<dbReference type="PANTHER" id="PTHR31221">
    <property type="entry name" value="WRKY TRANSCRIPTION FACTOR PROTEIN 1-RELATED"/>
    <property type="match status" value="1"/>
</dbReference>
<dbReference type="Gene3D" id="2.20.25.80">
    <property type="entry name" value="WRKY domain"/>
    <property type="match status" value="2"/>
</dbReference>
<feature type="domain" description="WRKY" evidence="8">
    <location>
        <begin position="398"/>
        <end position="495"/>
    </location>
</feature>
<keyword evidence="3" id="KW-0805">Transcription regulation</keyword>
<dbReference type="PROSITE" id="PS50811">
    <property type="entry name" value="WRKY"/>
    <property type="match status" value="2"/>
</dbReference>
<name>A0A8T2WI75_POPDE</name>
<keyword evidence="4" id="KW-0238">DNA-binding</keyword>
<dbReference type="SMART" id="SM00774">
    <property type="entry name" value="WRKY"/>
    <property type="match status" value="2"/>
</dbReference>
<feature type="compositionally biased region" description="Low complexity" evidence="7">
    <location>
        <begin position="286"/>
        <end position="297"/>
    </location>
</feature>
<dbReference type="GO" id="GO:0003700">
    <property type="term" value="F:DNA-binding transcription factor activity"/>
    <property type="evidence" value="ECO:0007669"/>
    <property type="project" value="InterPro"/>
</dbReference>
<evidence type="ECO:0000256" key="5">
    <source>
        <dbReference type="ARBA" id="ARBA00023163"/>
    </source>
</evidence>
<dbReference type="GO" id="GO:0005634">
    <property type="term" value="C:nucleus"/>
    <property type="evidence" value="ECO:0007669"/>
    <property type="project" value="UniProtKB-SubCell"/>
</dbReference>
<evidence type="ECO:0000256" key="1">
    <source>
        <dbReference type="ARBA" id="ARBA00004123"/>
    </source>
</evidence>
<evidence type="ECO:0000259" key="8">
    <source>
        <dbReference type="PROSITE" id="PS50811"/>
    </source>
</evidence>
<accession>A0A8T2WI75</accession>
<feature type="compositionally biased region" description="Polar residues" evidence="7">
    <location>
        <begin position="327"/>
        <end position="341"/>
    </location>
</feature>
<reference evidence="9" key="1">
    <citation type="journal article" date="2021" name="J. Hered.">
        <title>Genome Assembly of Salicaceae Populus deltoides (Eastern Cottonwood) I-69 Based on Nanopore Sequencing and Hi-C Technologies.</title>
        <authorList>
            <person name="Bai S."/>
            <person name="Wu H."/>
            <person name="Zhang J."/>
            <person name="Pan Z."/>
            <person name="Zhao W."/>
            <person name="Li Z."/>
            <person name="Tong C."/>
        </authorList>
    </citation>
    <scope>NUCLEOTIDE SEQUENCE</scope>
    <source>
        <tissue evidence="9">Leaf</tissue>
    </source>
</reference>
<proteinExistence type="predicted"/>
<feature type="compositionally biased region" description="Polar residues" evidence="7">
    <location>
        <begin position="497"/>
        <end position="509"/>
    </location>
</feature>